<organism evidence="2 3">
    <name type="scientific">Caenispirillum salinarum AK4</name>
    <dbReference type="NCBI Taxonomy" id="1238182"/>
    <lineage>
        <taxon>Bacteria</taxon>
        <taxon>Pseudomonadati</taxon>
        <taxon>Pseudomonadota</taxon>
        <taxon>Alphaproteobacteria</taxon>
        <taxon>Rhodospirillales</taxon>
        <taxon>Novispirillaceae</taxon>
        <taxon>Caenispirillum</taxon>
    </lineage>
</organism>
<comment type="caution">
    <text evidence="2">The sequence shown here is derived from an EMBL/GenBank/DDBJ whole genome shotgun (WGS) entry which is preliminary data.</text>
</comment>
<keyword evidence="3" id="KW-1185">Reference proteome</keyword>
<dbReference type="InterPro" id="IPR035093">
    <property type="entry name" value="RelE/ParE_toxin_dom_sf"/>
</dbReference>
<sequence>MRYKQGLDATLDVLDQAPRIARERLDVDPPVRLHPYRRHVIVYRIIDDGILVVRLLHARQDWLSALYSEED</sequence>
<gene>
    <name evidence="2" type="ORF">C882_1214</name>
</gene>
<reference evidence="2 3" key="1">
    <citation type="journal article" date="2013" name="Genome Announc.">
        <title>Draft Genome Sequence of an Alphaproteobacterium, Caenispirillum salinarum AK4(T), Isolated from a Solar Saltern.</title>
        <authorList>
            <person name="Khatri I."/>
            <person name="Singh A."/>
            <person name="Korpole S."/>
            <person name="Pinnaka A.K."/>
            <person name="Subramanian S."/>
        </authorList>
    </citation>
    <scope>NUCLEOTIDE SEQUENCE [LARGE SCALE GENOMIC DNA]</scope>
    <source>
        <strain evidence="2 3">AK4</strain>
    </source>
</reference>
<evidence type="ECO:0000313" key="2">
    <source>
        <dbReference type="EMBL" id="EKV28213.1"/>
    </source>
</evidence>
<proteinExistence type="predicted"/>
<evidence type="ECO:0000256" key="1">
    <source>
        <dbReference type="ARBA" id="ARBA00022649"/>
    </source>
</evidence>
<dbReference type="Proteomes" id="UP000009881">
    <property type="component" value="Unassembled WGS sequence"/>
</dbReference>
<keyword evidence="1" id="KW-1277">Toxin-antitoxin system</keyword>
<accession>K9HCF7</accession>
<protein>
    <submittedName>
        <fullName evidence="2">Plasmid stabilization system</fullName>
    </submittedName>
</protein>
<name>K9HCF7_9PROT</name>
<evidence type="ECO:0000313" key="3">
    <source>
        <dbReference type="Proteomes" id="UP000009881"/>
    </source>
</evidence>
<dbReference type="EMBL" id="ANHY01000017">
    <property type="protein sequence ID" value="EKV28213.1"/>
    <property type="molecule type" value="Genomic_DNA"/>
</dbReference>
<dbReference type="AlphaFoldDB" id="K9HCF7"/>
<dbReference type="STRING" id="1238182.C882_1214"/>
<dbReference type="Gene3D" id="3.30.2310.20">
    <property type="entry name" value="RelE-like"/>
    <property type="match status" value="1"/>
</dbReference>
<dbReference type="InterPro" id="IPR007712">
    <property type="entry name" value="RelE/ParE_toxin"/>
</dbReference>
<dbReference type="eggNOG" id="COG3668">
    <property type="taxonomic scope" value="Bacteria"/>
</dbReference>
<dbReference type="Pfam" id="PF05016">
    <property type="entry name" value="ParE_toxin"/>
    <property type="match status" value="1"/>
</dbReference>